<dbReference type="PANTHER" id="PTHR10088:SF4">
    <property type="entry name" value="GLUCOKINASE REGULATORY PROTEIN"/>
    <property type="match status" value="1"/>
</dbReference>
<dbReference type="InterPro" id="IPR005486">
    <property type="entry name" value="Glucokinase_regulatory_CS"/>
</dbReference>
<accession>A0A813QM82</accession>
<dbReference type="GO" id="GO:0009750">
    <property type="term" value="P:response to fructose"/>
    <property type="evidence" value="ECO:0007669"/>
    <property type="project" value="TreeGrafter"/>
</dbReference>
<organism evidence="3 4">
    <name type="scientific">Adineta steineri</name>
    <dbReference type="NCBI Taxonomy" id="433720"/>
    <lineage>
        <taxon>Eukaryota</taxon>
        <taxon>Metazoa</taxon>
        <taxon>Spiralia</taxon>
        <taxon>Gnathifera</taxon>
        <taxon>Rotifera</taxon>
        <taxon>Eurotatoria</taxon>
        <taxon>Bdelloidea</taxon>
        <taxon>Adinetida</taxon>
        <taxon>Adinetidae</taxon>
        <taxon>Adineta</taxon>
    </lineage>
</organism>
<dbReference type="Gene3D" id="3.40.50.12620">
    <property type="match status" value="1"/>
</dbReference>
<dbReference type="Gene3D" id="1.10.8.1080">
    <property type="match status" value="1"/>
</dbReference>
<dbReference type="InterPro" id="IPR054017">
    <property type="entry name" value="GKRP_SIS_2"/>
</dbReference>
<name>A0A813QM82_9BILA</name>
<dbReference type="SUPFAM" id="SSF53697">
    <property type="entry name" value="SIS domain"/>
    <property type="match status" value="2"/>
</dbReference>
<feature type="domain" description="SIS" evidence="2">
    <location>
        <begin position="62"/>
        <end position="254"/>
    </location>
</feature>
<dbReference type="Gene3D" id="3.40.50.10490">
    <property type="entry name" value="Glucose-6-phosphate isomerase like protein, domain 1"/>
    <property type="match status" value="1"/>
</dbReference>
<dbReference type="InterPro" id="IPR046348">
    <property type="entry name" value="SIS_dom_sf"/>
</dbReference>
<dbReference type="PANTHER" id="PTHR10088">
    <property type="entry name" value="GLUCOKINASE REGULATORY PROTEIN"/>
    <property type="match status" value="1"/>
</dbReference>
<comment type="caution">
    <text evidence="3">The sequence shown here is derived from an EMBL/GenBank/DDBJ whole genome shotgun (WGS) entry which is preliminary data.</text>
</comment>
<dbReference type="GO" id="GO:0042593">
    <property type="term" value="P:glucose homeostasis"/>
    <property type="evidence" value="ECO:0007669"/>
    <property type="project" value="TreeGrafter"/>
</dbReference>
<dbReference type="InterPro" id="IPR040190">
    <property type="entry name" value="MURQ/GCKR"/>
</dbReference>
<evidence type="ECO:0000259" key="2">
    <source>
        <dbReference type="PROSITE" id="PS51464"/>
    </source>
</evidence>
<dbReference type="Proteomes" id="UP000663860">
    <property type="component" value="Unassembled WGS sequence"/>
</dbReference>
<evidence type="ECO:0000256" key="1">
    <source>
        <dbReference type="ARBA" id="ARBA00023277"/>
    </source>
</evidence>
<sequence length="561" mass="62132">MDSIPYTERRNAITMNIDTDTPEGIVDLIHECNMEVFNGYENHKGLSDDIILNKLDQFVSLVRTNLQTENSIIVLSGCGTSGRIGFLAATFFNELCLQQNLSPKYRYIIAGGNSALVTSIEACEDDPVIGTKELQCITDTYEHVLFVGITCGLSAPFVGGQLEYCLNNPQKFTPVLIGFNPVSMARRTHVSKWINDTTFYDIALRMETTEGALVINPIIGPEPISGSSRMKGGSATKVILDTVFYLASCNNMMKASEVIEMYRTAVGTMEIEGQDIATVVEQAGECLLNNASIRYVGSSTFGIWGMIDASECVPTYNSSYNDIRGFMANDYFRKNLNPEPPLSFVSPALHEATPDDLSKTFENLPPSSIVVFIDKDYHLQKSLVEKLQEKGHHIVWIKVLSTELFDPNSNVKIIDLSKCIPSTDVTMQYSLAEIILKLCLNTISTGAHIMKGKVFQNIMIDVRVSNVKLFYRAVDIIKSLAGVDYQTADRCLIQSIYQTNDTITDKTIDQHIMAVASNHDHVVPIALLMSLSNCSYTEAKLKMDKCPIIRDICTGTNQSST</sequence>
<proteinExistence type="predicted"/>
<dbReference type="GO" id="GO:0070095">
    <property type="term" value="F:fructose-6-phosphate binding"/>
    <property type="evidence" value="ECO:0007669"/>
    <property type="project" value="TreeGrafter"/>
</dbReference>
<reference evidence="3" key="1">
    <citation type="submission" date="2021-02" db="EMBL/GenBank/DDBJ databases">
        <authorList>
            <person name="Nowell W R."/>
        </authorList>
    </citation>
    <scope>NUCLEOTIDE SEQUENCE</scope>
</reference>
<dbReference type="GO" id="GO:0030246">
    <property type="term" value="F:carbohydrate binding"/>
    <property type="evidence" value="ECO:0007669"/>
    <property type="project" value="TreeGrafter"/>
</dbReference>
<dbReference type="GO" id="GO:0005829">
    <property type="term" value="C:cytosol"/>
    <property type="evidence" value="ECO:0007669"/>
    <property type="project" value="TreeGrafter"/>
</dbReference>
<dbReference type="GO" id="GO:0019899">
    <property type="term" value="F:enzyme binding"/>
    <property type="evidence" value="ECO:0007669"/>
    <property type="project" value="TreeGrafter"/>
</dbReference>
<dbReference type="AlphaFoldDB" id="A0A813QM82"/>
<gene>
    <name evidence="3" type="ORF">IZO911_LOCUS5178</name>
</gene>
<dbReference type="PROSITE" id="PS51464">
    <property type="entry name" value="SIS"/>
    <property type="match status" value="1"/>
</dbReference>
<evidence type="ECO:0000313" key="4">
    <source>
        <dbReference type="Proteomes" id="UP000663860"/>
    </source>
</evidence>
<evidence type="ECO:0000313" key="3">
    <source>
        <dbReference type="EMBL" id="CAF0769195.1"/>
    </source>
</evidence>
<dbReference type="Pfam" id="PF22198">
    <property type="entry name" value="GKRP_SIS_2"/>
    <property type="match status" value="1"/>
</dbReference>
<dbReference type="PROSITE" id="PS01272">
    <property type="entry name" value="GCKR"/>
    <property type="match status" value="1"/>
</dbReference>
<dbReference type="GO" id="GO:1901135">
    <property type="term" value="P:carbohydrate derivative metabolic process"/>
    <property type="evidence" value="ECO:0007669"/>
    <property type="project" value="InterPro"/>
</dbReference>
<dbReference type="EMBL" id="CAJNOE010000030">
    <property type="protein sequence ID" value="CAF0769195.1"/>
    <property type="molecule type" value="Genomic_DNA"/>
</dbReference>
<dbReference type="InterPro" id="IPR001347">
    <property type="entry name" value="SIS_dom"/>
</dbReference>
<dbReference type="GO" id="GO:0004857">
    <property type="term" value="F:enzyme inhibitor activity"/>
    <property type="evidence" value="ECO:0007669"/>
    <property type="project" value="TreeGrafter"/>
</dbReference>
<protein>
    <recommendedName>
        <fullName evidence="2">SIS domain-containing protein</fullName>
    </recommendedName>
</protein>
<dbReference type="Pfam" id="PF22645">
    <property type="entry name" value="GKRP_SIS_N"/>
    <property type="match status" value="1"/>
</dbReference>
<dbReference type="Pfam" id="PF20741">
    <property type="entry name" value="GKRP-like_C"/>
    <property type="match status" value="1"/>
</dbReference>
<keyword evidence="1" id="KW-0119">Carbohydrate metabolism</keyword>
<dbReference type="GO" id="GO:0005654">
    <property type="term" value="C:nucleoplasm"/>
    <property type="evidence" value="ECO:0007669"/>
    <property type="project" value="TreeGrafter"/>
</dbReference>